<keyword evidence="1" id="KW-0812">Transmembrane</keyword>
<organism evidence="3 4">
    <name type="scientific">Geodermatophilus poikilotrophus</name>
    <dbReference type="NCBI Taxonomy" id="1333667"/>
    <lineage>
        <taxon>Bacteria</taxon>
        <taxon>Bacillati</taxon>
        <taxon>Actinomycetota</taxon>
        <taxon>Actinomycetes</taxon>
        <taxon>Geodermatophilales</taxon>
        <taxon>Geodermatophilaceae</taxon>
        <taxon>Geodermatophilus</taxon>
    </lineage>
</organism>
<feature type="signal peptide" evidence="2">
    <location>
        <begin position="1"/>
        <end position="21"/>
    </location>
</feature>
<evidence type="ECO:0000313" key="4">
    <source>
        <dbReference type="Proteomes" id="UP000198507"/>
    </source>
</evidence>
<sequence length="179" mass="17601">MTQPLGAAALPRFLARSAAGAAAGCAAVHGLALVAAPHPGAAGTAALAAACLLCAVHLWRRPGRAAWGLHVVLTTAMLAAHAPVVAAHHAATGPAGWAGPVAGLLAVVALLLAGVRGCGGVRRSADLRQRCAGQWSPEAILDDTEAGATCSAEAVARRPVGAQGPEGCMEPGMLQPGRS</sequence>
<feature type="chain" id="PRO_5011434970" evidence="2">
    <location>
        <begin position="22"/>
        <end position="179"/>
    </location>
</feature>
<keyword evidence="4" id="KW-1185">Reference proteome</keyword>
<feature type="transmembrane region" description="Helical" evidence="1">
    <location>
        <begin position="97"/>
        <end position="115"/>
    </location>
</feature>
<dbReference type="Proteomes" id="UP000198507">
    <property type="component" value="Unassembled WGS sequence"/>
</dbReference>
<evidence type="ECO:0000256" key="2">
    <source>
        <dbReference type="SAM" id="SignalP"/>
    </source>
</evidence>
<keyword evidence="1" id="KW-1133">Transmembrane helix</keyword>
<dbReference type="EMBL" id="FOIE01000002">
    <property type="protein sequence ID" value="SET10681.1"/>
    <property type="molecule type" value="Genomic_DNA"/>
</dbReference>
<dbReference type="RefSeq" id="WP_091441223.1">
    <property type="nucleotide sequence ID" value="NZ_FOIE01000002.1"/>
</dbReference>
<dbReference type="AlphaFoldDB" id="A0A1I0BVL4"/>
<proteinExistence type="predicted"/>
<accession>A0A1I0BVL4</accession>
<keyword evidence="1" id="KW-0472">Membrane</keyword>
<feature type="transmembrane region" description="Helical" evidence="1">
    <location>
        <begin position="39"/>
        <end position="59"/>
    </location>
</feature>
<evidence type="ECO:0000313" key="3">
    <source>
        <dbReference type="EMBL" id="SET10681.1"/>
    </source>
</evidence>
<reference evidence="4" key="1">
    <citation type="submission" date="2016-10" db="EMBL/GenBank/DDBJ databases">
        <authorList>
            <person name="Varghese N."/>
            <person name="Submissions S."/>
        </authorList>
    </citation>
    <scope>NUCLEOTIDE SEQUENCE [LARGE SCALE GENOMIC DNA]</scope>
    <source>
        <strain evidence="4">DSM 44209</strain>
    </source>
</reference>
<feature type="transmembrane region" description="Helical" evidence="1">
    <location>
        <begin position="71"/>
        <end position="91"/>
    </location>
</feature>
<evidence type="ECO:0000256" key="1">
    <source>
        <dbReference type="SAM" id="Phobius"/>
    </source>
</evidence>
<gene>
    <name evidence="3" type="ORF">SAMN04488546_1459</name>
</gene>
<protein>
    <submittedName>
        <fullName evidence="3">Uncharacterized protein</fullName>
    </submittedName>
</protein>
<name>A0A1I0BVL4_9ACTN</name>
<keyword evidence="2" id="KW-0732">Signal</keyword>